<sequence length="27" mass="3053">MLQTTLVGEAKVGDILGIRVYKFRMVN</sequence>
<evidence type="ECO:0000313" key="1">
    <source>
        <dbReference type="EMBL" id="VAY89337.1"/>
    </source>
</evidence>
<organism evidence="1">
    <name type="scientific">mine drainage metagenome</name>
    <dbReference type="NCBI Taxonomy" id="410659"/>
    <lineage>
        <taxon>unclassified sequences</taxon>
        <taxon>metagenomes</taxon>
        <taxon>ecological metagenomes</taxon>
    </lineage>
</organism>
<dbReference type="EMBL" id="UOYP01000572">
    <property type="protein sequence ID" value="VAY89337.1"/>
    <property type="molecule type" value="Genomic_DNA"/>
</dbReference>
<accession>A0A3P3ZR15</accession>
<reference evidence="1" key="1">
    <citation type="submission" date="2018-10" db="EMBL/GenBank/DDBJ databases">
        <authorList>
            <person name="Plewniak F."/>
        </authorList>
    </citation>
    <scope>NUCLEOTIDE SEQUENCE</scope>
</reference>
<name>A0A3P3ZR15_9ZZZZ</name>
<protein>
    <submittedName>
        <fullName evidence="1">Uncharacterized protein</fullName>
    </submittedName>
</protein>
<dbReference type="AlphaFoldDB" id="A0A3P3ZR15"/>
<gene>
    <name evidence="1" type="ORF">CARN8_6130001</name>
</gene>
<proteinExistence type="predicted"/>